<evidence type="ECO:0000256" key="1">
    <source>
        <dbReference type="ARBA" id="ARBA00004651"/>
    </source>
</evidence>
<feature type="transmembrane region" description="Helical" evidence="8">
    <location>
        <begin position="351"/>
        <end position="377"/>
    </location>
</feature>
<sequence>MTLNEPLNPVEQIEAPLINQDQKYQSEIEKENQRFTKHSALVTLLLMSIGPFSLIVQAIGEVLDMKMITQRFEKDENSHAVEILGFTGQVGNILGYLGVYFGLSLTTRISQLIGSGDRTTASHLVSDVFYLTILASSIFVAAFVFVIPPFLKFMGTPDYMLKPSFTYLVPSLVMMPITNIATIGMYYLQSIGNSILSGCVKIFTYVLQLGLFSPLFLFGFNVSTTFMKIGSILAGIVTAIVMTILMYRNKFSLHLQVGDIFDKFCPELKKALLSSIPLILSFLVFVLPPILILQTMTSTDKEHSEQIGGVFAIFTTIGTINQAIPGAFGQSLLSAGTHAWGANNPKRLIRLFLWTLLFNGILTFLVSLVVIPGKSLICNSFLTDPSALELAYKMLPIPFYTSPLQGIGVTLSMLMIIVGHPLFSFITQVAQMIILCAGCKILASKNKNDVTKVLHVYNISDIFGFILYCVFLFIPIKEIRKKLKNPDEQRATQGTTKLIDSI</sequence>
<name>A0ABR2KWC4_9EUKA</name>
<keyword evidence="7 8" id="KW-0472">Membrane</keyword>
<evidence type="ECO:0000256" key="6">
    <source>
        <dbReference type="ARBA" id="ARBA00022989"/>
    </source>
</evidence>
<feature type="transmembrane region" description="Helical" evidence="8">
    <location>
        <begin position="40"/>
        <end position="60"/>
    </location>
</feature>
<dbReference type="Proteomes" id="UP001470230">
    <property type="component" value="Unassembled WGS sequence"/>
</dbReference>
<dbReference type="EMBL" id="JAPFFF010000003">
    <property type="protein sequence ID" value="KAK8895405.1"/>
    <property type="molecule type" value="Genomic_DNA"/>
</dbReference>
<keyword evidence="4" id="KW-1003">Cell membrane</keyword>
<comment type="subcellular location">
    <subcellularLocation>
        <location evidence="1">Cell membrane</location>
        <topology evidence="1">Multi-pass membrane protein</topology>
    </subcellularLocation>
</comment>
<dbReference type="PANTHER" id="PTHR43549:SF2">
    <property type="entry name" value="MULTIDRUG RESISTANCE PROTEIN NORM-RELATED"/>
    <property type="match status" value="1"/>
</dbReference>
<feature type="transmembrane region" description="Helical" evidence="8">
    <location>
        <begin position="124"/>
        <end position="147"/>
    </location>
</feature>
<dbReference type="InterPro" id="IPR002528">
    <property type="entry name" value="MATE_fam"/>
</dbReference>
<evidence type="ECO:0000313" key="10">
    <source>
        <dbReference type="Proteomes" id="UP001470230"/>
    </source>
</evidence>
<feature type="transmembrane region" description="Helical" evidence="8">
    <location>
        <begin position="226"/>
        <end position="247"/>
    </location>
</feature>
<feature type="transmembrane region" description="Helical" evidence="8">
    <location>
        <begin position="397"/>
        <end position="418"/>
    </location>
</feature>
<comment type="similarity">
    <text evidence="2">Belongs to the multi antimicrobial extrusion (MATE) (TC 2.A.66.1) family.</text>
</comment>
<comment type="caution">
    <text evidence="9">The sequence shown here is derived from an EMBL/GenBank/DDBJ whole genome shotgun (WGS) entry which is preliminary data.</text>
</comment>
<feature type="transmembrane region" description="Helical" evidence="8">
    <location>
        <begin position="306"/>
        <end position="324"/>
    </location>
</feature>
<evidence type="ECO:0000256" key="8">
    <source>
        <dbReference type="SAM" id="Phobius"/>
    </source>
</evidence>
<dbReference type="Pfam" id="PF01554">
    <property type="entry name" value="MatE"/>
    <property type="match status" value="2"/>
</dbReference>
<evidence type="ECO:0000313" key="9">
    <source>
        <dbReference type="EMBL" id="KAK8895405.1"/>
    </source>
</evidence>
<proteinExistence type="inferred from homology"/>
<accession>A0ABR2KWC4</accession>
<organism evidence="9 10">
    <name type="scientific">Tritrichomonas musculus</name>
    <dbReference type="NCBI Taxonomy" id="1915356"/>
    <lineage>
        <taxon>Eukaryota</taxon>
        <taxon>Metamonada</taxon>
        <taxon>Parabasalia</taxon>
        <taxon>Tritrichomonadida</taxon>
        <taxon>Tritrichomonadidae</taxon>
        <taxon>Tritrichomonas</taxon>
    </lineage>
</organism>
<feature type="transmembrane region" description="Helical" evidence="8">
    <location>
        <begin position="200"/>
        <end position="220"/>
    </location>
</feature>
<keyword evidence="6 8" id="KW-1133">Transmembrane helix</keyword>
<keyword evidence="5 8" id="KW-0812">Transmembrane</keyword>
<keyword evidence="3" id="KW-0813">Transport</keyword>
<evidence type="ECO:0000256" key="7">
    <source>
        <dbReference type="ARBA" id="ARBA00023136"/>
    </source>
</evidence>
<evidence type="ECO:0000256" key="5">
    <source>
        <dbReference type="ARBA" id="ARBA00022692"/>
    </source>
</evidence>
<evidence type="ECO:0008006" key="11">
    <source>
        <dbReference type="Google" id="ProtNLM"/>
    </source>
</evidence>
<feature type="transmembrane region" description="Helical" evidence="8">
    <location>
        <begin position="455"/>
        <end position="474"/>
    </location>
</feature>
<evidence type="ECO:0000256" key="4">
    <source>
        <dbReference type="ARBA" id="ARBA00022475"/>
    </source>
</evidence>
<evidence type="ECO:0000256" key="2">
    <source>
        <dbReference type="ARBA" id="ARBA00010199"/>
    </source>
</evidence>
<feature type="transmembrane region" description="Helical" evidence="8">
    <location>
        <begin position="167"/>
        <end position="188"/>
    </location>
</feature>
<dbReference type="PANTHER" id="PTHR43549">
    <property type="entry name" value="MULTIDRUG RESISTANCE PROTEIN YPNP-RELATED"/>
    <property type="match status" value="1"/>
</dbReference>
<keyword evidence="10" id="KW-1185">Reference proteome</keyword>
<dbReference type="InterPro" id="IPR052031">
    <property type="entry name" value="Membrane_Transporter-Flippase"/>
</dbReference>
<feature type="transmembrane region" description="Helical" evidence="8">
    <location>
        <begin position="80"/>
        <end position="103"/>
    </location>
</feature>
<protein>
    <recommendedName>
        <fullName evidence="11">MatE family protein</fullName>
    </recommendedName>
</protein>
<gene>
    <name evidence="9" type="ORF">M9Y10_023868</name>
</gene>
<feature type="transmembrane region" description="Helical" evidence="8">
    <location>
        <begin position="271"/>
        <end position="294"/>
    </location>
</feature>
<reference evidence="9 10" key="1">
    <citation type="submission" date="2024-04" db="EMBL/GenBank/DDBJ databases">
        <title>Tritrichomonas musculus Genome.</title>
        <authorList>
            <person name="Alves-Ferreira E."/>
            <person name="Grigg M."/>
            <person name="Lorenzi H."/>
            <person name="Galac M."/>
        </authorList>
    </citation>
    <scope>NUCLEOTIDE SEQUENCE [LARGE SCALE GENOMIC DNA]</scope>
    <source>
        <strain evidence="9 10">EAF2021</strain>
    </source>
</reference>
<evidence type="ECO:0000256" key="3">
    <source>
        <dbReference type="ARBA" id="ARBA00022448"/>
    </source>
</evidence>